<dbReference type="Proteomes" id="UP000660262">
    <property type="component" value="Unassembled WGS sequence"/>
</dbReference>
<proteinExistence type="predicted"/>
<dbReference type="AlphaFoldDB" id="A0A830HJ35"/>
<name>A0A830HJ35_9CHLO</name>
<gene>
    <name evidence="2" type="ORF">PPROV_000562200</name>
</gene>
<dbReference type="PROSITE" id="PS51257">
    <property type="entry name" value="PROKAR_LIPOPROTEIN"/>
    <property type="match status" value="1"/>
</dbReference>
<reference evidence="2" key="1">
    <citation type="submission" date="2020-10" db="EMBL/GenBank/DDBJ databases">
        <title>Unveiling of a novel bifunctional photoreceptor, Dualchrome1, isolated from a cosmopolitan green alga.</title>
        <authorList>
            <person name="Suzuki S."/>
            <person name="Kawachi M."/>
        </authorList>
    </citation>
    <scope>NUCLEOTIDE SEQUENCE</scope>
    <source>
        <strain evidence="2">NIES 2893</strain>
    </source>
</reference>
<feature type="compositionally biased region" description="Pro residues" evidence="1">
    <location>
        <begin position="227"/>
        <end position="238"/>
    </location>
</feature>
<dbReference type="Gene3D" id="3.10.20.90">
    <property type="entry name" value="Phosphatidylinositol 3-kinase Catalytic Subunit, Chain A, domain 1"/>
    <property type="match status" value="1"/>
</dbReference>
<evidence type="ECO:0000313" key="3">
    <source>
        <dbReference type="Proteomes" id="UP000660262"/>
    </source>
</evidence>
<accession>A0A830HJ35</accession>
<dbReference type="PANTHER" id="PTHR12943:SF27">
    <property type="entry name" value="HOMOCYSTEINE-INDUCED ENDOPLASMIC RETICULUM PROTEIN, ISOFORM A"/>
    <property type="match status" value="1"/>
</dbReference>
<organism evidence="2 3">
    <name type="scientific">Pycnococcus provasolii</name>
    <dbReference type="NCBI Taxonomy" id="41880"/>
    <lineage>
        <taxon>Eukaryota</taxon>
        <taxon>Viridiplantae</taxon>
        <taxon>Chlorophyta</taxon>
        <taxon>Pseudoscourfieldiophyceae</taxon>
        <taxon>Pseudoscourfieldiales</taxon>
        <taxon>Pycnococcaceae</taxon>
        <taxon>Pycnococcus</taxon>
    </lineage>
</organism>
<feature type="region of interest" description="Disordered" evidence="1">
    <location>
        <begin position="123"/>
        <end position="165"/>
    </location>
</feature>
<keyword evidence="3" id="KW-1185">Reference proteome</keyword>
<dbReference type="OrthoDB" id="21589at2759"/>
<sequence>MRVLLKNPYASDYTLCIPSSSSGSSSSSSSCVSENCASFSSCSVLDLKKLIEEKYPSHPSVKAQKLIFSGAILSDAALLSELAKSMRNIEKQFVAFDGSPMFPRSGSSGGANGQQLATGNALQNEHSQGGGVTAGEQGGQQKTPASSSSASLASSDASNSDAALEDEEDTLLVLHLLVTPTQDKTPTTTPATPTPTPTTPPPPSTTTTTTPTTNTAAHVTTSNDAFSPPPPSPLPVVPQPGVVPEHLLPYLESAYAAAYEAALHSLMSTDQSANAPAATNAAVPPMPDLPGPIPPDPVHAAIAAAAAAGGNVRVIRIDLRLIAKLIVLVLVLNQDGSRLRLALFSAVAVLIYLHQTGALNGVGRRLAAFQQSALGLDAPAQRGVLHEVKVFLVGFLTSLLPGFSVGDGGGVAAAAGARDLRD</sequence>
<dbReference type="InterPro" id="IPR039751">
    <property type="entry name" value="HERPUD1/2"/>
</dbReference>
<feature type="compositionally biased region" description="Pro residues" evidence="1">
    <location>
        <begin position="192"/>
        <end position="204"/>
    </location>
</feature>
<dbReference type="InterPro" id="IPR029071">
    <property type="entry name" value="Ubiquitin-like_domsf"/>
</dbReference>
<feature type="compositionally biased region" description="Low complexity" evidence="1">
    <location>
        <begin position="179"/>
        <end position="191"/>
    </location>
</feature>
<protein>
    <recommendedName>
        <fullName evidence="4">Ubiquitin-like domain-containing protein</fullName>
    </recommendedName>
</protein>
<comment type="caution">
    <text evidence="2">The sequence shown here is derived from an EMBL/GenBank/DDBJ whole genome shotgun (WGS) entry which is preliminary data.</text>
</comment>
<dbReference type="EMBL" id="BNJQ01000014">
    <property type="protein sequence ID" value="GHP06878.1"/>
    <property type="molecule type" value="Genomic_DNA"/>
</dbReference>
<evidence type="ECO:0000313" key="2">
    <source>
        <dbReference type="EMBL" id="GHP06878.1"/>
    </source>
</evidence>
<dbReference type="SUPFAM" id="SSF54236">
    <property type="entry name" value="Ubiquitin-like"/>
    <property type="match status" value="1"/>
</dbReference>
<dbReference type="GO" id="GO:0030968">
    <property type="term" value="P:endoplasmic reticulum unfolded protein response"/>
    <property type="evidence" value="ECO:0007669"/>
    <property type="project" value="TreeGrafter"/>
</dbReference>
<feature type="compositionally biased region" description="Low complexity" evidence="1">
    <location>
        <begin position="205"/>
        <end position="221"/>
    </location>
</feature>
<evidence type="ECO:0008006" key="4">
    <source>
        <dbReference type="Google" id="ProtNLM"/>
    </source>
</evidence>
<evidence type="ECO:0000256" key="1">
    <source>
        <dbReference type="SAM" id="MobiDB-lite"/>
    </source>
</evidence>
<feature type="compositionally biased region" description="Gly residues" evidence="1">
    <location>
        <begin position="128"/>
        <end position="138"/>
    </location>
</feature>
<dbReference type="PANTHER" id="PTHR12943">
    <property type="entry name" value="HOMOCYSTEINE-RESPONSIVE ENDOPLASMIC RETICULUM-RESIDENT UNIQUITIN-LIKE DOMAIN HERPUD PROTEIN FAMILY MEMBER"/>
    <property type="match status" value="1"/>
</dbReference>
<feature type="compositionally biased region" description="Low complexity" evidence="1">
    <location>
        <begin position="139"/>
        <end position="162"/>
    </location>
</feature>
<feature type="region of interest" description="Disordered" evidence="1">
    <location>
        <begin position="179"/>
        <end position="238"/>
    </location>
</feature>